<dbReference type="RefSeq" id="WP_308348573.1">
    <property type="nucleotide sequence ID" value="NZ_CP129971.1"/>
</dbReference>
<evidence type="ECO:0000313" key="4">
    <source>
        <dbReference type="Proteomes" id="UP001230496"/>
    </source>
</evidence>
<dbReference type="PROSITE" id="PS50164">
    <property type="entry name" value="GIY_YIG"/>
    <property type="match status" value="1"/>
</dbReference>
<organism evidence="3 4">
    <name type="scientific">Marivirga salinarum</name>
    <dbReference type="NCBI Taxonomy" id="3059078"/>
    <lineage>
        <taxon>Bacteria</taxon>
        <taxon>Pseudomonadati</taxon>
        <taxon>Bacteroidota</taxon>
        <taxon>Cytophagia</taxon>
        <taxon>Cytophagales</taxon>
        <taxon>Marivirgaceae</taxon>
        <taxon>Marivirga</taxon>
    </lineage>
</organism>
<dbReference type="EMBL" id="CP129971">
    <property type="protein sequence ID" value="WKK73519.2"/>
    <property type="molecule type" value="Genomic_DNA"/>
</dbReference>
<dbReference type="SUPFAM" id="SSF82771">
    <property type="entry name" value="GIY-YIG endonuclease"/>
    <property type="match status" value="1"/>
</dbReference>
<dbReference type="InterPro" id="IPR050190">
    <property type="entry name" value="UPF0213_domain"/>
</dbReference>
<dbReference type="CDD" id="cd10448">
    <property type="entry name" value="GIY-YIG_unchar_3"/>
    <property type="match status" value="1"/>
</dbReference>
<keyword evidence="4" id="KW-1185">Reference proteome</keyword>
<reference evidence="3 4" key="1">
    <citation type="submission" date="2023-08" db="EMBL/GenBank/DDBJ databases">
        <title>Comparative genomics and taxonomic characterization of three novel marine species of genus Marivirga.</title>
        <authorList>
            <person name="Muhammad N."/>
            <person name="Kim S.-G."/>
        </authorList>
    </citation>
    <scope>NUCLEOTIDE SEQUENCE [LARGE SCALE GENOMIC DNA]</scope>
    <source>
        <strain evidence="3 4">BDSF4-3</strain>
    </source>
</reference>
<dbReference type="Proteomes" id="UP001230496">
    <property type="component" value="Chromosome"/>
</dbReference>
<dbReference type="Pfam" id="PF01541">
    <property type="entry name" value="GIY-YIG"/>
    <property type="match status" value="1"/>
</dbReference>
<evidence type="ECO:0000313" key="3">
    <source>
        <dbReference type="EMBL" id="WKK73519.2"/>
    </source>
</evidence>
<dbReference type="PANTHER" id="PTHR34477:SF5">
    <property type="entry name" value="BSL5627 PROTEIN"/>
    <property type="match status" value="1"/>
</dbReference>
<protein>
    <submittedName>
        <fullName evidence="3">GIY-YIG nuclease family protein</fullName>
    </submittedName>
</protein>
<proteinExistence type="inferred from homology"/>
<dbReference type="PANTHER" id="PTHR34477">
    <property type="entry name" value="UPF0213 PROTEIN YHBQ"/>
    <property type="match status" value="1"/>
</dbReference>
<accession>A0AA49GFV0</accession>
<name>A0AA49GFV0_9BACT</name>
<gene>
    <name evidence="3" type="ORF">QYS49_16310</name>
</gene>
<dbReference type="InterPro" id="IPR035901">
    <property type="entry name" value="GIY-YIG_endonuc_sf"/>
</dbReference>
<evidence type="ECO:0000259" key="2">
    <source>
        <dbReference type="PROSITE" id="PS50164"/>
    </source>
</evidence>
<evidence type="ECO:0000256" key="1">
    <source>
        <dbReference type="ARBA" id="ARBA00007435"/>
    </source>
</evidence>
<sequence>MTAKGGYVYIQSNFSRSVLYVGSTSNLCNRSFQHKNGEGSEFTTTYKCTDLIYYEFHKTIDKAILRERRIKKWKREWKINLIKEMNPTFRDLYDEVADMK</sequence>
<dbReference type="KEGG" id="msaa:QYS49_16310"/>
<dbReference type="Gene3D" id="3.40.1440.10">
    <property type="entry name" value="GIY-YIG endonuclease"/>
    <property type="match status" value="1"/>
</dbReference>
<dbReference type="InterPro" id="IPR000305">
    <property type="entry name" value="GIY-YIG_endonuc"/>
</dbReference>
<comment type="similarity">
    <text evidence="1">Belongs to the UPF0213 family.</text>
</comment>
<feature type="domain" description="GIY-YIG" evidence="2">
    <location>
        <begin position="4"/>
        <end position="81"/>
    </location>
</feature>
<dbReference type="AlphaFoldDB" id="A0AA49GFV0"/>